<proteinExistence type="predicted"/>
<reference evidence="1" key="1">
    <citation type="submission" date="2017-02" db="EMBL/GenBank/DDBJ databases">
        <title>Delving into the versatile metabolic prowess of the omnipresent phylum Bacteroidetes.</title>
        <authorList>
            <person name="Nobu M.K."/>
            <person name="Mei R."/>
            <person name="Narihiro T."/>
            <person name="Kuroda K."/>
            <person name="Liu W.-T."/>
        </authorList>
    </citation>
    <scope>NUCLEOTIDE SEQUENCE</scope>
    <source>
        <strain evidence="1">ADurb.Bin160</strain>
    </source>
</reference>
<accession>A0A1V5ZQE8</accession>
<protein>
    <submittedName>
        <fullName evidence="1">Uncharacterized protein</fullName>
    </submittedName>
</protein>
<dbReference type="EMBL" id="MWDB01000002">
    <property type="protein sequence ID" value="OQB42505.1"/>
    <property type="molecule type" value="Genomic_DNA"/>
</dbReference>
<evidence type="ECO:0000313" key="1">
    <source>
        <dbReference type="EMBL" id="OQB42505.1"/>
    </source>
</evidence>
<name>A0A1V5ZQE8_9BACT</name>
<sequence length="135" mass="15149">MMSFAHGFCHSSSTHQLIICANTNPYHHCSFDFITKLSCQFVTFIFVIAPFVQEIASGHRVPIFSIVFFVIIFHRLSEIFKFACKSEFIEIESCSVFISTIFAGAGFTVTGMFRVGNPEIDIEIISSHALKLGIK</sequence>
<organism evidence="1">
    <name type="scientific">candidate division CPR1 bacterium ADurb.Bin160</name>
    <dbReference type="NCBI Taxonomy" id="1852826"/>
    <lineage>
        <taxon>Bacteria</taxon>
        <taxon>candidate division CPR1</taxon>
    </lineage>
</organism>
<comment type="caution">
    <text evidence="1">The sequence shown here is derived from an EMBL/GenBank/DDBJ whole genome shotgun (WGS) entry which is preliminary data.</text>
</comment>
<dbReference type="AlphaFoldDB" id="A0A1V5ZQE8"/>
<gene>
    <name evidence="1" type="ORF">BWY04_00205</name>
</gene>
<dbReference type="Proteomes" id="UP000485621">
    <property type="component" value="Unassembled WGS sequence"/>
</dbReference>